<accession>A0A6M3IZB4</accession>
<protein>
    <submittedName>
        <fullName evidence="1">Uncharacterized protein</fullName>
    </submittedName>
</protein>
<dbReference type="EMBL" id="MT141484">
    <property type="protein sequence ID" value="QJA62870.1"/>
    <property type="molecule type" value="Genomic_DNA"/>
</dbReference>
<organism evidence="1">
    <name type="scientific">viral metagenome</name>
    <dbReference type="NCBI Taxonomy" id="1070528"/>
    <lineage>
        <taxon>unclassified sequences</taxon>
        <taxon>metagenomes</taxon>
        <taxon>organismal metagenomes</taxon>
    </lineage>
</organism>
<reference evidence="1" key="1">
    <citation type="submission" date="2020-03" db="EMBL/GenBank/DDBJ databases">
        <title>The deep terrestrial virosphere.</title>
        <authorList>
            <person name="Holmfeldt K."/>
            <person name="Nilsson E."/>
            <person name="Simone D."/>
            <person name="Lopez-Fernandez M."/>
            <person name="Wu X."/>
            <person name="de Brujin I."/>
            <person name="Lundin D."/>
            <person name="Andersson A."/>
            <person name="Bertilsson S."/>
            <person name="Dopson M."/>
        </authorList>
    </citation>
    <scope>NUCLEOTIDE SEQUENCE</scope>
    <source>
        <strain evidence="1">MM415B00708</strain>
    </source>
</reference>
<name>A0A6M3IZB4_9ZZZZ</name>
<proteinExistence type="predicted"/>
<gene>
    <name evidence="1" type="ORF">MM415B00708_0005</name>
</gene>
<sequence length="39" mass="4565">MGFTIRLWRLVLTVRFLDVDTSDQDIEVAVKLSWKKSVV</sequence>
<dbReference type="AlphaFoldDB" id="A0A6M3IZB4"/>
<evidence type="ECO:0000313" key="1">
    <source>
        <dbReference type="EMBL" id="QJA62870.1"/>
    </source>
</evidence>